<dbReference type="EMBL" id="MCFF01000044">
    <property type="protein sequence ID" value="ORZ06737.1"/>
    <property type="molecule type" value="Genomic_DNA"/>
</dbReference>
<reference evidence="2 3" key="1">
    <citation type="submission" date="2016-07" db="EMBL/GenBank/DDBJ databases">
        <title>Pervasive Adenine N6-methylation of Active Genes in Fungi.</title>
        <authorList>
            <consortium name="DOE Joint Genome Institute"/>
            <person name="Mondo S.J."/>
            <person name="Dannebaum R.O."/>
            <person name="Kuo R.C."/>
            <person name="Labutti K."/>
            <person name="Haridas S."/>
            <person name="Kuo A."/>
            <person name="Salamov A."/>
            <person name="Ahrendt S.R."/>
            <person name="Lipzen A."/>
            <person name="Sullivan W."/>
            <person name="Andreopoulos W.B."/>
            <person name="Clum A."/>
            <person name="Lindquist E."/>
            <person name="Daum C."/>
            <person name="Ramamoorthy G.K."/>
            <person name="Gryganskyi A."/>
            <person name="Culley D."/>
            <person name="Magnuson J.K."/>
            <person name="James T.Y."/>
            <person name="O'Malley M.A."/>
            <person name="Stajich J.E."/>
            <person name="Spatafora J.W."/>
            <person name="Visel A."/>
            <person name="Grigoriev I.V."/>
        </authorList>
    </citation>
    <scope>NUCLEOTIDE SEQUENCE [LARGE SCALE GENOMIC DNA]</scope>
    <source>
        <strain evidence="2 3">NRRL 3116</strain>
    </source>
</reference>
<keyword evidence="1" id="KW-0732">Signal</keyword>
<proteinExistence type="predicted"/>
<organism evidence="2 3">
    <name type="scientific">Lobosporangium transversale</name>
    <dbReference type="NCBI Taxonomy" id="64571"/>
    <lineage>
        <taxon>Eukaryota</taxon>
        <taxon>Fungi</taxon>
        <taxon>Fungi incertae sedis</taxon>
        <taxon>Mucoromycota</taxon>
        <taxon>Mortierellomycotina</taxon>
        <taxon>Mortierellomycetes</taxon>
        <taxon>Mortierellales</taxon>
        <taxon>Mortierellaceae</taxon>
        <taxon>Lobosporangium</taxon>
    </lineage>
</organism>
<feature type="signal peptide" evidence="1">
    <location>
        <begin position="1"/>
        <end position="29"/>
    </location>
</feature>
<feature type="chain" id="PRO_5012711465" evidence="1">
    <location>
        <begin position="30"/>
        <end position="152"/>
    </location>
</feature>
<comment type="caution">
    <text evidence="2">The sequence shown here is derived from an EMBL/GenBank/DDBJ whole genome shotgun (WGS) entry which is preliminary data.</text>
</comment>
<evidence type="ECO:0000256" key="1">
    <source>
        <dbReference type="SAM" id="SignalP"/>
    </source>
</evidence>
<name>A0A1Y2GC05_9FUNG</name>
<dbReference type="OrthoDB" id="2448394at2759"/>
<gene>
    <name evidence="2" type="ORF">BCR41DRAFT_399934</name>
</gene>
<dbReference type="AlphaFoldDB" id="A0A1Y2GC05"/>
<sequence>MPCLLKSSLVTLAAAAAIASMFVVQIVQATPIKDMSMDIKRCYPDYPDDGNCVSGDATHVPVPPIKVAAITDFLPINNVQPVVNVLPTDVNDYSDYYDPCYCGGQYDPYDYSYNSNSYYDPYDSYDSYGPYDPYSPYGSYGPYDNDLGPGGY</sequence>
<accession>A0A1Y2GC05</accession>
<evidence type="ECO:0000313" key="2">
    <source>
        <dbReference type="EMBL" id="ORZ06737.1"/>
    </source>
</evidence>
<protein>
    <submittedName>
        <fullName evidence="2">Uncharacterized protein</fullName>
    </submittedName>
</protein>
<dbReference type="InParanoid" id="A0A1Y2GC05"/>
<dbReference type="RefSeq" id="XP_021877658.1">
    <property type="nucleotide sequence ID" value="XM_022029106.1"/>
</dbReference>
<evidence type="ECO:0000313" key="3">
    <source>
        <dbReference type="Proteomes" id="UP000193648"/>
    </source>
</evidence>
<dbReference type="GeneID" id="33570949"/>
<dbReference type="Proteomes" id="UP000193648">
    <property type="component" value="Unassembled WGS sequence"/>
</dbReference>
<keyword evidence="3" id="KW-1185">Reference proteome</keyword>